<name>A0A371JWX2_9GAMM</name>
<dbReference type="GO" id="GO:0016020">
    <property type="term" value="C:membrane"/>
    <property type="evidence" value="ECO:0007669"/>
    <property type="project" value="UniProtKB-SubCell"/>
</dbReference>
<evidence type="ECO:0000256" key="1">
    <source>
        <dbReference type="ARBA" id="ARBA00004141"/>
    </source>
</evidence>
<dbReference type="RefSeq" id="WP_115861378.1">
    <property type="nucleotide sequence ID" value="NZ_QTSU01000004.1"/>
</dbReference>
<dbReference type="InterPro" id="IPR050638">
    <property type="entry name" value="AA-Vitamin_Transporters"/>
</dbReference>
<evidence type="ECO:0000256" key="2">
    <source>
        <dbReference type="ARBA" id="ARBA00022692"/>
    </source>
</evidence>
<keyword evidence="3 5" id="KW-1133">Transmembrane helix</keyword>
<feature type="transmembrane region" description="Helical" evidence="5">
    <location>
        <begin position="33"/>
        <end position="52"/>
    </location>
</feature>
<accession>A0A371JWX2</accession>
<feature type="domain" description="EamA" evidence="6">
    <location>
        <begin position="146"/>
        <end position="277"/>
    </location>
</feature>
<keyword evidence="2 5" id="KW-0812">Transmembrane</keyword>
<evidence type="ECO:0000313" key="8">
    <source>
        <dbReference type="Proteomes" id="UP000264492"/>
    </source>
</evidence>
<sequence length="294" mass="30524">MSRRGWWLFLALGLIWGIPYLLIRIAVGELPPVFVAFARTGIGALLLLPIAMMRGELRAALRHWRPLLLFTLVEISVPWWLLGYAETRINSSTAGLLIALVPVITAGLMAASGRETLDGRRALGLALGLGGVAALVGLHIDLSHGWAVAAALATALGYALGPIVISRSLSAVPPLGVIAASLALATLLYVPFALPLWPAQVGLQAGAAVLTLGVVCTAVAFLLFFALIAEVGPTRATVITYVNPVVALLLGVTLLDEPLTAGMLVGFALVLLGSFLATSRGGSAHGTAPARERA</sequence>
<dbReference type="SUPFAM" id="SSF103481">
    <property type="entry name" value="Multidrug resistance efflux transporter EmrE"/>
    <property type="match status" value="2"/>
</dbReference>
<proteinExistence type="predicted"/>
<feature type="transmembrane region" description="Helical" evidence="5">
    <location>
        <begin position="203"/>
        <end position="229"/>
    </location>
</feature>
<gene>
    <name evidence="7" type="ORF">DX914_17985</name>
</gene>
<evidence type="ECO:0000256" key="4">
    <source>
        <dbReference type="ARBA" id="ARBA00023136"/>
    </source>
</evidence>
<keyword evidence="8" id="KW-1185">Reference proteome</keyword>
<dbReference type="OrthoDB" id="9810556at2"/>
<dbReference type="InterPro" id="IPR000620">
    <property type="entry name" value="EamA_dom"/>
</dbReference>
<reference evidence="7 8" key="1">
    <citation type="submission" date="2018-08" db="EMBL/GenBank/DDBJ databases">
        <title>Lysobacter sp. zong2l5, whole genome shotgun sequence.</title>
        <authorList>
            <person name="Zhang X."/>
            <person name="Feng G."/>
            <person name="Zhu H."/>
        </authorList>
    </citation>
    <scope>NUCLEOTIDE SEQUENCE [LARGE SCALE GENOMIC DNA]</scope>
    <source>
        <strain evidence="8">zong2l5</strain>
    </source>
</reference>
<dbReference type="Proteomes" id="UP000264492">
    <property type="component" value="Unassembled WGS sequence"/>
</dbReference>
<evidence type="ECO:0000256" key="5">
    <source>
        <dbReference type="SAM" id="Phobius"/>
    </source>
</evidence>
<feature type="domain" description="EamA" evidence="6">
    <location>
        <begin position="5"/>
        <end position="135"/>
    </location>
</feature>
<comment type="subcellular location">
    <subcellularLocation>
        <location evidence="1">Membrane</location>
        <topology evidence="1">Multi-pass membrane protein</topology>
    </subcellularLocation>
</comment>
<evidence type="ECO:0000259" key="6">
    <source>
        <dbReference type="Pfam" id="PF00892"/>
    </source>
</evidence>
<dbReference type="InterPro" id="IPR037185">
    <property type="entry name" value="EmrE-like"/>
</dbReference>
<feature type="transmembrane region" description="Helical" evidence="5">
    <location>
        <begin position="7"/>
        <end position="27"/>
    </location>
</feature>
<dbReference type="PANTHER" id="PTHR32322">
    <property type="entry name" value="INNER MEMBRANE TRANSPORTER"/>
    <property type="match status" value="1"/>
</dbReference>
<feature type="transmembrane region" description="Helical" evidence="5">
    <location>
        <begin position="261"/>
        <end position="278"/>
    </location>
</feature>
<evidence type="ECO:0000313" key="7">
    <source>
        <dbReference type="EMBL" id="RDZ26163.1"/>
    </source>
</evidence>
<evidence type="ECO:0000256" key="3">
    <source>
        <dbReference type="ARBA" id="ARBA00022989"/>
    </source>
</evidence>
<dbReference type="Pfam" id="PF00892">
    <property type="entry name" value="EamA"/>
    <property type="match status" value="2"/>
</dbReference>
<feature type="transmembrane region" description="Helical" evidence="5">
    <location>
        <begin position="236"/>
        <end position="255"/>
    </location>
</feature>
<feature type="transmembrane region" description="Helical" evidence="5">
    <location>
        <begin position="94"/>
        <end position="111"/>
    </location>
</feature>
<dbReference type="AlphaFoldDB" id="A0A371JWX2"/>
<comment type="caution">
    <text evidence="7">The sequence shown here is derived from an EMBL/GenBank/DDBJ whole genome shotgun (WGS) entry which is preliminary data.</text>
</comment>
<feature type="transmembrane region" description="Helical" evidence="5">
    <location>
        <begin position="177"/>
        <end position="197"/>
    </location>
</feature>
<feature type="transmembrane region" description="Helical" evidence="5">
    <location>
        <begin position="146"/>
        <end position="165"/>
    </location>
</feature>
<feature type="transmembrane region" description="Helical" evidence="5">
    <location>
        <begin position="123"/>
        <end position="140"/>
    </location>
</feature>
<keyword evidence="4 5" id="KW-0472">Membrane</keyword>
<dbReference type="PANTHER" id="PTHR32322:SF9">
    <property type="entry name" value="AMINO-ACID METABOLITE EFFLUX PUMP-RELATED"/>
    <property type="match status" value="1"/>
</dbReference>
<feature type="transmembrane region" description="Helical" evidence="5">
    <location>
        <begin position="64"/>
        <end position="82"/>
    </location>
</feature>
<dbReference type="EMBL" id="QTSU01000004">
    <property type="protein sequence ID" value="RDZ26163.1"/>
    <property type="molecule type" value="Genomic_DNA"/>
</dbReference>
<organism evidence="7 8">
    <name type="scientific">Lysobacter silvisoli</name>
    <dbReference type="NCBI Taxonomy" id="2293254"/>
    <lineage>
        <taxon>Bacteria</taxon>
        <taxon>Pseudomonadati</taxon>
        <taxon>Pseudomonadota</taxon>
        <taxon>Gammaproteobacteria</taxon>
        <taxon>Lysobacterales</taxon>
        <taxon>Lysobacteraceae</taxon>
        <taxon>Lysobacter</taxon>
    </lineage>
</organism>
<protein>
    <submittedName>
        <fullName evidence="7">DMT family transporter</fullName>
    </submittedName>
</protein>